<comment type="caution">
    <text evidence="1">The sequence shown here is derived from an EMBL/GenBank/DDBJ whole genome shotgun (WGS) entry which is preliminary data.</text>
</comment>
<keyword evidence="2" id="KW-1185">Reference proteome</keyword>
<sequence length="278" mass="32101">MAKVQPIAINYQKKQDCADSVEPQNAQDSDDDPPEYVVEAVVDDKMIGGIQFYYLKWEGYPSEENTWEPEEHLQCSRLIENYKRKKRVHQLSKKYPKGFDLSELMPCPKQHRIRVVNTIDKVQLPSDLTYTDGYVRGPDVPYPSGVLFPCSCTGDKCGHSCECMEVMCYDEDGLLCLELKQSIHECNYLCKCSIECPNRVVQRGANIHMEIFRTSYKGWGARALRPLRRGEYVCRYTGELITYEDSTLRDVDNTSTYLFDLDHEITLEDSNRFAIDAQ</sequence>
<evidence type="ECO:0000313" key="1">
    <source>
        <dbReference type="EMBL" id="KAJ1894689.1"/>
    </source>
</evidence>
<evidence type="ECO:0000313" key="2">
    <source>
        <dbReference type="Proteomes" id="UP001150581"/>
    </source>
</evidence>
<feature type="non-terminal residue" evidence="1">
    <location>
        <position position="278"/>
    </location>
</feature>
<gene>
    <name evidence="1" type="ORF">LPJ66_005033</name>
</gene>
<accession>A0ACC1IGB7</accession>
<dbReference type="Proteomes" id="UP001150581">
    <property type="component" value="Unassembled WGS sequence"/>
</dbReference>
<organism evidence="1 2">
    <name type="scientific">Kickxella alabastrina</name>
    <dbReference type="NCBI Taxonomy" id="61397"/>
    <lineage>
        <taxon>Eukaryota</taxon>
        <taxon>Fungi</taxon>
        <taxon>Fungi incertae sedis</taxon>
        <taxon>Zoopagomycota</taxon>
        <taxon>Kickxellomycotina</taxon>
        <taxon>Kickxellomycetes</taxon>
        <taxon>Kickxellales</taxon>
        <taxon>Kickxellaceae</taxon>
        <taxon>Kickxella</taxon>
    </lineage>
</organism>
<protein>
    <submittedName>
        <fullName evidence="1">Uncharacterized protein</fullName>
    </submittedName>
</protein>
<dbReference type="EMBL" id="JANBPG010000660">
    <property type="protein sequence ID" value="KAJ1894689.1"/>
    <property type="molecule type" value="Genomic_DNA"/>
</dbReference>
<name>A0ACC1IGB7_9FUNG</name>
<reference evidence="1" key="1">
    <citation type="submission" date="2022-07" db="EMBL/GenBank/DDBJ databases">
        <title>Phylogenomic reconstructions and comparative analyses of Kickxellomycotina fungi.</title>
        <authorList>
            <person name="Reynolds N.K."/>
            <person name="Stajich J.E."/>
            <person name="Barry K."/>
            <person name="Grigoriev I.V."/>
            <person name="Crous P."/>
            <person name="Smith M.E."/>
        </authorList>
    </citation>
    <scope>NUCLEOTIDE SEQUENCE</scope>
    <source>
        <strain evidence="1">Benny 63K</strain>
    </source>
</reference>
<proteinExistence type="predicted"/>